<dbReference type="InterPro" id="IPR020094">
    <property type="entry name" value="TruA/RsuA/RluB/E/F_N"/>
</dbReference>
<dbReference type="EMBL" id="CP006934">
    <property type="protein sequence ID" value="AHI54127.1"/>
    <property type="molecule type" value="Genomic_DNA"/>
</dbReference>
<dbReference type="GO" id="GO:0160147">
    <property type="term" value="F:tRNA pseudouridine(38-40) synthase activity"/>
    <property type="evidence" value="ECO:0007669"/>
    <property type="project" value="UniProtKB-EC"/>
</dbReference>
<dbReference type="Gene3D" id="3.30.70.660">
    <property type="entry name" value="Pseudouridine synthase I, catalytic domain, C-terminal subdomain"/>
    <property type="match status" value="1"/>
</dbReference>
<evidence type="ECO:0000256" key="3">
    <source>
        <dbReference type="ARBA" id="ARBA00023235"/>
    </source>
</evidence>
<keyword evidence="10" id="KW-1185">Reference proteome</keyword>
<dbReference type="PANTHER" id="PTHR11142:SF0">
    <property type="entry name" value="TRNA PSEUDOURIDINE SYNTHASE-LIKE 1"/>
    <property type="match status" value="1"/>
</dbReference>
<evidence type="ECO:0000256" key="1">
    <source>
        <dbReference type="ARBA" id="ARBA00009375"/>
    </source>
</evidence>
<dbReference type="PANTHER" id="PTHR11142">
    <property type="entry name" value="PSEUDOURIDYLATE SYNTHASE"/>
    <property type="match status" value="1"/>
</dbReference>
<comment type="catalytic activity">
    <reaction evidence="4 7">
        <text>uridine(38/39/40) in tRNA = pseudouridine(38/39/40) in tRNA</text>
        <dbReference type="Rhea" id="RHEA:22376"/>
        <dbReference type="Rhea" id="RHEA-COMP:10085"/>
        <dbReference type="Rhea" id="RHEA-COMP:10087"/>
        <dbReference type="ChEBI" id="CHEBI:65314"/>
        <dbReference type="ChEBI" id="CHEBI:65315"/>
        <dbReference type="EC" id="5.4.99.12"/>
    </reaction>
</comment>
<comment type="function">
    <text evidence="4">Formation of pseudouridine at positions 38, 39 and 40 in the anticodon stem and loop of transfer RNAs.</text>
</comment>
<dbReference type="InterPro" id="IPR020103">
    <property type="entry name" value="PsdUridine_synth_cat_dom_sf"/>
</dbReference>
<evidence type="ECO:0000259" key="8">
    <source>
        <dbReference type="Pfam" id="PF01416"/>
    </source>
</evidence>
<dbReference type="Proteomes" id="UP000019265">
    <property type="component" value="Chromosome"/>
</dbReference>
<dbReference type="GO" id="GO:0031119">
    <property type="term" value="P:tRNA pseudouridine synthesis"/>
    <property type="evidence" value="ECO:0007669"/>
    <property type="project" value="UniProtKB-UniRule"/>
</dbReference>
<dbReference type="SUPFAM" id="SSF55120">
    <property type="entry name" value="Pseudouridine synthase"/>
    <property type="match status" value="1"/>
</dbReference>
<evidence type="ECO:0000256" key="2">
    <source>
        <dbReference type="ARBA" id="ARBA00022694"/>
    </source>
</evidence>
<dbReference type="GO" id="GO:0003723">
    <property type="term" value="F:RNA binding"/>
    <property type="evidence" value="ECO:0007669"/>
    <property type="project" value="InterPro"/>
</dbReference>
<dbReference type="KEGG" id="ssab:SSABA_v1c07250"/>
<dbReference type="Gene3D" id="3.30.70.580">
    <property type="entry name" value="Pseudouridine synthase I, catalytic domain, N-terminal subdomain"/>
    <property type="match status" value="1"/>
</dbReference>
<feature type="binding site" evidence="4 6">
    <location>
        <position position="121"/>
    </location>
    <ligand>
        <name>substrate</name>
    </ligand>
</feature>
<proteinExistence type="inferred from homology"/>
<keyword evidence="2 4" id="KW-0819">tRNA processing</keyword>
<dbReference type="HAMAP" id="MF_00171">
    <property type="entry name" value="TruA"/>
    <property type="match status" value="1"/>
</dbReference>
<dbReference type="InterPro" id="IPR020095">
    <property type="entry name" value="PsdUridine_synth_TruA_C"/>
</dbReference>
<organism evidence="9 10">
    <name type="scientific">Spiroplasma sabaudiense Ar-1343</name>
    <dbReference type="NCBI Taxonomy" id="1276257"/>
    <lineage>
        <taxon>Bacteria</taxon>
        <taxon>Bacillati</taxon>
        <taxon>Mycoplasmatota</taxon>
        <taxon>Mollicutes</taxon>
        <taxon>Entomoplasmatales</taxon>
        <taxon>Spiroplasmataceae</taxon>
        <taxon>Spiroplasma</taxon>
    </lineage>
</organism>
<dbReference type="STRING" id="1276257.SSABA_v1c07250"/>
<dbReference type="NCBIfam" id="TIGR00071">
    <property type="entry name" value="hisT_truA"/>
    <property type="match status" value="1"/>
</dbReference>
<dbReference type="InterPro" id="IPR020097">
    <property type="entry name" value="PsdUridine_synth_TruA_a/b_dom"/>
</dbReference>
<feature type="active site" description="Nucleophile" evidence="4 5">
    <location>
        <position position="64"/>
    </location>
</feature>
<protein>
    <recommendedName>
        <fullName evidence="4">tRNA pseudouridine synthase A</fullName>
        <ecNumber evidence="4">5.4.99.12</ecNumber>
    </recommendedName>
    <alternativeName>
        <fullName evidence="4">tRNA pseudouridine(38-40) synthase</fullName>
    </alternativeName>
    <alternativeName>
        <fullName evidence="4">tRNA pseudouridylate synthase I</fullName>
    </alternativeName>
    <alternativeName>
        <fullName evidence="4">tRNA-uridine isomerase I</fullName>
    </alternativeName>
</protein>
<evidence type="ECO:0000256" key="6">
    <source>
        <dbReference type="PIRSR" id="PIRSR001430-2"/>
    </source>
</evidence>
<evidence type="ECO:0000313" key="9">
    <source>
        <dbReference type="EMBL" id="AHI54127.1"/>
    </source>
</evidence>
<evidence type="ECO:0000256" key="4">
    <source>
        <dbReference type="HAMAP-Rule" id="MF_00171"/>
    </source>
</evidence>
<dbReference type="PATRIC" id="fig|1276257.3.peg.737"/>
<comment type="subunit">
    <text evidence="4">Homodimer.</text>
</comment>
<dbReference type="eggNOG" id="COG0101">
    <property type="taxonomic scope" value="Bacteria"/>
</dbReference>
<comment type="similarity">
    <text evidence="1 4 7">Belongs to the tRNA pseudouridine synthase TruA family.</text>
</comment>
<keyword evidence="3 4" id="KW-0413">Isomerase</keyword>
<dbReference type="Pfam" id="PF01416">
    <property type="entry name" value="PseudoU_synth_1"/>
    <property type="match status" value="1"/>
</dbReference>
<accession>W6AAP2</accession>
<gene>
    <name evidence="4 9" type="primary">truA</name>
    <name evidence="9" type="ORF">SSABA_v1c07250</name>
</gene>
<evidence type="ECO:0000256" key="7">
    <source>
        <dbReference type="RuleBase" id="RU003792"/>
    </source>
</evidence>
<comment type="caution">
    <text evidence="4">Lacks conserved residue(s) required for the propagation of feature annotation.</text>
</comment>
<dbReference type="AlphaFoldDB" id="W6AAP2"/>
<dbReference type="CDD" id="cd02570">
    <property type="entry name" value="PseudoU_synth_EcTruA"/>
    <property type="match status" value="1"/>
</dbReference>
<dbReference type="OrthoDB" id="9811823at2"/>
<dbReference type="InterPro" id="IPR001406">
    <property type="entry name" value="PsdUridine_synth_TruA"/>
</dbReference>
<dbReference type="EC" id="5.4.99.12" evidence="4"/>
<dbReference type="HOGENOM" id="CLU_014673_0_1_14"/>
<name>W6AAP2_9MOLU</name>
<reference evidence="9 10" key="1">
    <citation type="journal article" date="2014" name="Genome Biol. Evol.">
        <title>Molecular evolution of the substrate utilization strategies and putative virulence factors in mosquito-associated Spiroplasma species.</title>
        <authorList>
            <person name="Chang T.H."/>
            <person name="Lo W.S."/>
            <person name="Ku C."/>
            <person name="Chen L.L."/>
            <person name="Kuo C.H."/>
        </authorList>
    </citation>
    <scope>NUCLEOTIDE SEQUENCE [LARGE SCALE GENOMIC DNA]</scope>
    <source>
        <strain evidence="9">Ar-1343</strain>
    </source>
</reference>
<dbReference type="PIRSF" id="PIRSF001430">
    <property type="entry name" value="tRNA_psdUrid_synth"/>
    <property type="match status" value="1"/>
</dbReference>
<evidence type="ECO:0000256" key="5">
    <source>
        <dbReference type="PIRSR" id="PIRSR001430-1"/>
    </source>
</evidence>
<feature type="domain" description="Pseudouridine synthase I TruA alpha/beta" evidence="8">
    <location>
        <begin position="155"/>
        <end position="258"/>
    </location>
</feature>
<dbReference type="RefSeq" id="WP_025251265.1">
    <property type="nucleotide sequence ID" value="NZ_CP006934.1"/>
</dbReference>
<evidence type="ECO:0000313" key="10">
    <source>
        <dbReference type="Proteomes" id="UP000019265"/>
    </source>
</evidence>
<sequence length="258" mass="29683">MVSFIKTQVDGKNYFVLQVSYNGTNYSGWVIQKNALTIQGCLNRAIKIVTKTNKFRTIGASKTDAGVHALDQRVWLELEFMPNLQGFVKGINKALPDDIQVMGIKQVKSDFYIRNTKSKLYKYQINNGFYNIEKENFMVFYDRCKLNLAKIKSLAKIFVGEHDFFLFSGLSQEESLKISTKRRIDKIFVKRNKQNQIIIFFQAKGFIRYQIRVIIQTILALYEGKITISRVKDALSGDGSKIPYKANPKGLTLVKITY</sequence>